<accession>A0A077YZE1</accession>
<evidence type="ECO:0000313" key="1">
    <source>
        <dbReference type="EMBL" id="CDW53472.1"/>
    </source>
</evidence>
<sequence>MPFLSFHTQYKHASSAACNSILLQVHQIKTVSDWRFDDIDGNEERARMELANFYKPLGHKKQQFERIVSTNRLPGLDKKTFDRLDDAHLSGLSKRDFDSMEGVGLGNFHKRPFDSLERGLPGSWKRFIHRHHVVY</sequence>
<dbReference type="OrthoDB" id="6093641at2759"/>
<reference evidence="1" key="1">
    <citation type="submission" date="2014-01" db="EMBL/GenBank/DDBJ databases">
        <authorList>
            <person name="Aslett M."/>
        </authorList>
    </citation>
    <scope>NUCLEOTIDE SEQUENCE</scope>
</reference>
<dbReference type="Proteomes" id="UP000030665">
    <property type="component" value="Unassembled WGS sequence"/>
</dbReference>
<organism evidence="1 2">
    <name type="scientific">Trichuris trichiura</name>
    <name type="common">Whipworm</name>
    <name type="synonym">Trichocephalus trichiurus</name>
    <dbReference type="NCBI Taxonomy" id="36087"/>
    <lineage>
        <taxon>Eukaryota</taxon>
        <taxon>Metazoa</taxon>
        <taxon>Ecdysozoa</taxon>
        <taxon>Nematoda</taxon>
        <taxon>Enoplea</taxon>
        <taxon>Dorylaimia</taxon>
        <taxon>Trichinellida</taxon>
        <taxon>Trichuridae</taxon>
        <taxon>Trichuris</taxon>
    </lineage>
</organism>
<dbReference type="EMBL" id="HG805855">
    <property type="protein sequence ID" value="CDW53472.1"/>
    <property type="molecule type" value="Genomic_DNA"/>
</dbReference>
<gene>
    <name evidence="1" type="ORF">TTRE_0000173701</name>
</gene>
<proteinExistence type="predicted"/>
<reference evidence="1" key="2">
    <citation type="submission" date="2014-03" db="EMBL/GenBank/DDBJ databases">
        <title>The whipworm genome and dual-species transcriptomics of an intimate host-pathogen interaction.</title>
        <authorList>
            <person name="Foth B.J."/>
            <person name="Tsai I.J."/>
            <person name="Reid A.J."/>
            <person name="Bancroft A.J."/>
            <person name="Nichol S."/>
            <person name="Tracey A."/>
            <person name="Holroyd N."/>
            <person name="Cotton J.A."/>
            <person name="Stanley E.J."/>
            <person name="Zarowiecki M."/>
            <person name="Liu J.Z."/>
            <person name="Huckvale T."/>
            <person name="Cooper P.J."/>
            <person name="Grencis R.K."/>
            <person name="Berriman M."/>
        </authorList>
    </citation>
    <scope>NUCLEOTIDE SEQUENCE [LARGE SCALE GENOMIC DNA]</scope>
</reference>
<evidence type="ECO:0000313" key="2">
    <source>
        <dbReference type="Proteomes" id="UP000030665"/>
    </source>
</evidence>
<protein>
    <submittedName>
        <fullName evidence="1">Pedal peptide protein</fullName>
    </submittedName>
</protein>
<keyword evidence="2" id="KW-1185">Reference proteome</keyword>
<name>A0A077YZE1_TRITR</name>
<dbReference type="AlphaFoldDB" id="A0A077YZE1"/>